<keyword evidence="3" id="KW-1185">Reference proteome</keyword>
<feature type="compositionally biased region" description="Low complexity" evidence="1">
    <location>
        <begin position="55"/>
        <end position="64"/>
    </location>
</feature>
<name>A0AAV0V495_HYABA</name>
<feature type="compositionally biased region" description="Gly residues" evidence="1">
    <location>
        <begin position="1"/>
        <end position="12"/>
    </location>
</feature>
<evidence type="ECO:0000256" key="1">
    <source>
        <dbReference type="SAM" id="MobiDB-lite"/>
    </source>
</evidence>
<evidence type="ECO:0000313" key="2">
    <source>
        <dbReference type="EMBL" id="CAI5742830.1"/>
    </source>
</evidence>
<evidence type="ECO:0000313" key="3">
    <source>
        <dbReference type="Proteomes" id="UP001162031"/>
    </source>
</evidence>
<sequence length="269" mass="28352">MEDTNGGVGGGEAPREPFPPDPGGRGQGVEPSAQRCGGDENGPPSRSPQIFSGLSDGVVTTGEEGTSGDHSRKGVEPLPGARIPANGEGCLPLGGQTTTGPSEMAMPDSRGLTPKRSAHGGVGSRTPLHTQPSANMTGPSGPVIAPPPQMSDDQIFAAVTAELQSAPEAVQREAWKATVAALFAAKMTALKIPPERVPPQKQRYPKLKGAESAQLLRFFEELSVVDGCSYVQWRTYAMGICRDLYNSIWSLSTIFESMTSKVKWARKPV</sequence>
<organism evidence="2 3">
    <name type="scientific">Hyaloperonospora brassicae</name>
    <name type="common">Brassica downy mildew</name>
    <name type="synonym">Peronospora brassicae</name>
    <dbReference type="NCBI Taxonomy" id="162125"/>
    <lineage>
        <taxon>Eukaryota</taxon>
        <taxon>Sar</taxon>
        <taxon>Stramenopiles</taxon>
        <taxon>Oomycota</taxon>
        <taxon>Peronosporomycetes</taxon>
        <taxon>Peronosporales</taxon>
        <taxon>Peronosporaceae</taxon>
        <taxon>Hyaloperonospora</taxon>
    </lineage>
</organism>
<proteinExistence type="predicted"/>
<dbReference type="EMBL" id="CANTFL010001477">
    <property type="protein sequence ID" value="CAI5742830.1"/>
    <property type="molecule type" value="Genomic_DNA"/>
</dbReference>
<accession>A0AAV0V495</accession>
<dbReference type="AlphaFoldDB" id="A0AAV0V495"/>
<reference evidence="2" key="1">
    <citation type="submission" date="2022-12" db="EMBL/GenBank/DDBJ databases">
        <authorList>
            <person name="Webb A."/>
        </authorList>
    </citation>
    <scope>NUCLEOTIDE SEQUENCE</scope>
    <source>
        <strain evidence="2">Hp1</strain>
    </source>
</reference>
<gene>
    <name evidence="2" type="ORF">HBR001_LOCUS9180</name>
</gene>
<dbReference type="Proteomes" id="UP001162031">
    <property type="component" value="Unassembled WGS sequence"/>
</dbReference>
<protein>
    <recommendedName>
        <fullName evidence="4">RxLR effector candidate protein</fullName>
    </recommendedName>
</protein>
<comment type="caution">
    <text evidence="2">The sequence shown here is derived from an EMBL/GenBank/DDBJ whole genome shotgun (WGS) entry which is preliminary data.</text>
</comment>
<feature type="region of interest" description="Disordered" evidence="1">
    <location>
        <begin position="1"/>
        <end position="134"/>
    </location>
</feature>
<evidence type="ECO:0008006" key="4">
    <source>
        <dbReference type="Google" id="ProtNLM"/>
    </source>
</evidence>